<dbReference type="Gene3D" id="2.160.20.110">
    <property type="match status" value="1"/>
</dbReference>
<reference evidence="1" key="1">
    <citation type="submission" date="2023-06" db="EMBL/GenBank/DDBJ databases">
        <authorList>
            <person name="Kurt Z."/>
        </authorList>
    </citation>
    <scope>NUCLEOTIDE SEQUENCE</scope>
</reference>
<accession>A0AA86TL41</accession>
<comment type="caution">
    <text evidence="1">The sequence shown here is derived from an EMBL/GenBank/DDBJ whole genome shotgun (WGS) entry which is preliminary data.</text>
</comment>
<organism evidence="1">
    <name type="scientific">Hexamita inflata</name>
    <dbReference type="NCBI Taxonomy" id="28002"/>
    <lineage>
        <taxon>Eukaryota</taxon>
        <taxon>Metamonada</taxon>
        <taxon>Diplomonadida</taxon>
        <taxon>Hexamitidae</taxon>
        <taxon>Hexamitinae</taxon>
        <taxon>Hexamita</taxon>
    </lineage>
</organism>
<evidence type="ECO:0000313" key="2">
    <source>
        <dbReference type="EMBL" id="CAL6106783.1"/>
    </source>
</evidence>
<sequence>MKIQFGAQSIIQEGSLVLSSSTSLVVQKMNIISKQNCKITLSNYQLNIFSSSTVTAKITKLLVNLSFAQSSGNITLISNINGILNISGYQIMGDYNSTSTVALIGINLNAASVNVNQISFQPNVFNVGNGSSYLFGSAVSTQSTIMINNLSIIMGNNSNYQVLCSISTSNPSTIYYLFGGVIANINSSSIVTIENVILDCYQQFNTNFVSNFGILVGYVQSISATVTVKNVCMQQNMTGTDISFNNYGFIGNTNGNTSLQNVFYTQSVEGSLRIFEFGIIGAQQYDSLYAEVINLTTSMKKVNDNTSMIIGSVFGVQAAKNCSIQNITVLGGNISGYAFIGGFIGQLNSQNIVILSSSICNLNISGQGNIGGIIGYQSPNSNSLFQNISISDTNVSSFSNSYVGGFIGQQYSNVTIIDSSISKVNIQDVSIYNVSASGGFIGCQNSNANSMILNSQISDLNISGANQVGGIIGCSGNLYLTDTKIQTVRISSLNSKFGIVVGNSEGVYSITSSLTTSNFINGVLQRDCPFLANTWSIVGCV</sequence>
<dbReference type="EMBL" id="CAXDID020000617">
    <property type="protein sequence ID" value="CAL6106783.1"/>
    <property type="molecule type" value="Genomic_DNA"/>
</dbReference>
<proteinExistence type="predicted"/>
<gene>
    <name evidence="1" type="ORF">HINF_LOCUS6587</name>
    <name evidence="2" type="ORF">HINF_LOCUS73946</name>
</gene>
<reference evidence="2 3" key="2">
    <citation type="submission" date="2024-07" db="EMBL/GenBank/DDBJ databases">
        <authorList>
            <person name="Akdeniz Z."/>
        </authorList>
    </citation>
    <scope>NUCLEOTIDE SEQUENCE [LARGE SCALE GENOMIC DNA]</scope>
</reference>
<evidence type="ECO:0000313" key="3">
    <source>
        <dbReference type="Proteomes" id="UP001642409"/>
    </source>
</evidence>
<keyword evidence="3" id="KW-1185">Reference proteome</keyword>
<dbReference type="AlphaFoldDB" id="A0AA86TL41"/>
<name>A0AA86TL41_9EUKA</name>
<dbReference type="EMBL" id="CATOUU010000170">
    <property type="protein sequence ID" value="CAI9918942.1"/>
    <property type="molecule type" value="Genomic_DNA"/>
</dbReference>
<evidence type="ECO:0000313" key="1">
    <source>
        <dbReference type="EMBL" id="CAI9918942.1"/>
    </source>
</evidence>
<dbReference type="Proteomes" id="UP001642409">
    <property type="component" value="Unassembled WGS sequence"/>
</dbReference>
<protein>
    <submittedName>
        <fullName evidence="1">S-layer homology domain-containing protein</fullName>
    </submittedName>
    <submittedName>
        <fullName evidence="2">S-layer_homology domain-containing protein</fullName>
    </submittedName>
</protein>